<gene>
    <name evidence="4" type="ORF">EST35_0340</name>
</gene>
<evidence type="ECO:0000256" key="1">
    <source>
        <dbReference type="SAM" id="MobiDB-lite"/>
    </source>
</evidence>
<feature type="domain" description="VWA-like" evidence="2">
    <location>
        <begin position="265"/>
        <end position="390"/>
    </location>
</feature>
<dbReference type="Pfam" id="PF09967">
    <property type="entry name" value="DUF2201"/>
    <property type="match status" value="1"/>
</dbReference>
<feature type="region of interest" description="Disordered" evidence="1">
    <location>
        <begin position="150"/>
        <end position="172"/>
    </location>
</feature>
<protein>
    <submittedName>
        <fullName evidence="4">Uncharacterized protein</fullName>
    </submittedName>
</protein>
<evidence type="ECO:0000259" key="3">
    <source>
        <dbReference type="Pfam" id="PF13203"/>
    </source>
</evidence>
<evidence type="ECO:0000313" key="4">
    <source>
        <dbReference type="EMBL" id="QCG76221.1"/>
    </source>
</evidence>
<dbReference type="InterPro" id="IPR018698">
    <property type="entry name" value="VWA-like_dom"/>
</dbReference>
<evidence type="ECO:0000259" key="2">
    <source>
        <dbReference type="Pfam" id="PF09967"/>
    </source>
</evidence>
<organism evidence="4 5">
    <name type="scientific">Pseudomonas phage vB_PaeM_PA5oct</name>
    <dbReference type="NCBI Taxonomy" id="2163605"/>
    <lineage>
        <taxon>Viruses</taxon>
        <taxon>Duplodnaviria</taxon>
        <taxon>Heunggongvirae</taxon>
        <taxon>Uroviricota</taxon>
        <taxon>Caudoviricetes</taxon>
        <taxon>Arenbergviridae</taxon>
        <taxon>Wroclawvirus</taxon>
        <taxon>Wroclawvirus PA5oct</taxon>
    </lineage>
</organism>
<sequence length="394" mass="44289">MSTKTLEERIIRARVQLLLNHPFFGTLALRLKLVEANDWCPTAGTDGRHLYYNTKFLEDLDDKELIFLIGHEVMHVVYDHMGRRGSREPKLWNCAADFVINLELHDMKIGKLIHRPGTCEPCFDEKYRGMSADQIYELIKKDPSLKDKDSFDVHLEPGGAGNEDGDASGKSGPIPMSADEQAALRDEITEAVLQAAKAAGVGNTPAGVRQMISDITEPKLDWRELLNQTIPSHIKSDYMWTRPSRKSWGTGATLPGQIVDDKIDVILALDASGSISSSQLRDFLGEVLGIMEQFSDFSIQVLTFDTRVYEFRKYTPDNADEIYEYPLKGGGGTDFVAVFNFLKDTLTEPPHQLVFFTDMEVYDYGDPNYCDTVFINHGRKGVTAPFGITIDYDE</sequence>
<dbReference type="PANTHER" id="PTHR38730">
    <property type="entry name" value="SLL7028 PROTEIN"/>
    <property type="match status" value="1"/>
</dbReference>
<dbReference type="EMBL" id="MK797984">
    <property type="protein sequence ID" value="QCG76221.1"/>
    <property type="molecule type" value="Genomic_DNA"/>
</dbReference>
<name>A0A4Y5JW03_9CAUD</name>
<reference evidence="5" key="1">
    <citation type="journal article" date="2020" name="bioRxiv">
        <title>Integrative omics analysis of Pseudomonas aeruginosa virus PA5oct highlights the molecular complexity of jumbo phages.</title>
        <authorList>
            <person name="Lood C."/>
            <person name="Danis-Wlodarczyk K."/>
            <person name="Blasdel B.G."/>
            <person name="Jang H.B."/>
            <person name="Vandenheuvel D."/>
            <person name="Briers Y."/>
            <person name="Noben J.-P."/>
            <person name="van Noort V."/>
            <person name="Drulis-Kawa Z."/>
            <person name="Lavigne R."/>
        </authorList>
    </citation>
    <scope>NUCLEOTIDE SEQUENCE [LARGE SCALE GENOMIC DNA]</scope>
</reference>
<dbReference type="InterPro" id="IPR025154">
    <property type="entry name" value="Put_metallopeptidase_dom"/>
</dbReference>
<evidence type="ECO:0000313" key="5">
    <source>
        <dbReference type="Proteomes" id="UP000316733"/>
    </source>
</evidence>
<dbReference type="Proteomes" id="UP000316733">
    <property type="component" value="Segment"/>
</dbReference>
<dbReference type="CDD" id="cd00198">
    <property type="entry name" value="vWFA"/>
    <property type="match status" value="1"/>
</dbReference>
<dbReference type="SUPFAM" id="SSF53300">
    <property type="entry name" value="vWA-like"/>
    <property type="match status" value="1"/>
</dbReference>
<dbReference type="PANTHER" id="PTHR38730:SF1">
    <property type="entry name" value="SLL7028 PROTEIN"/>
    <property type="match status" value="1"/>
</dbReference>
<feature type="domain" description="Putative metallopeptidase" evidence="3">
    <location>
        <begin position="8"/>
        <end position="247"/>
    </location>
</feature>
<dbReference type="InterPro" id="IPR036465">
    <property type="entry name" value="vWFA_dom_sf"/>
</dbReference>
<keyword evidence="5" id="KW-1185">Reference proteome</keyword>
<dbReference type="Gene3D" id="3.40.50.410">
    <property type="entry name" value="von Willebrand factor, type A domain"/>
    <property type="match status" value="1"/>
</dbReference>
<accession>A0A4Y5JW03</accession>
<dbReference type="Pfam" id="PF13203">
    <property type="entry name" value="DUF2201_N"/>
    <property type="match status" value="1"/>
</dbReference>
<proteinExistence type="predicted"/>